<evidence type="ECO:0000256" key="2">
    <source>
        <dbReference type="RuleBase" id="RU000363"/>
    </source>
</evidence>
<reference evidence="3" key="1">
    <citation type="submission" date="2021-12" db="EMBL/GenBank/DDBJ databases">
        <authorList>
            <person name="Zaccaron A."/>
            <person name="Stergiopoulos I."/>
        </authorList>
    </citation>
    <scope>NUCLEOTIDE SEQUENCE</scope>
    <source>
        <strain evidence="3">Race5_Kim</strain>
    </source>
</reference>
<proteinExistence type="inferred from homology"/>
<dbReference type="InterPro" id="IPR036291">
    <property type="entry name" value="NAD(P)-bd_dom_sf"/>
</dbReference>
<dbReference type="GO" id="GO:0016616">
    <property type="term" value="F:oxidoreductase activity, acting on the CH-OH group of donors, NAD or NADP as acceptor"/>
    <property type="evidence" value="ECO:0007669"/>
    <property type="project" value="TreeGrafter"/>
</dbReference>
<sequence>MAYFNTTGVALVTGVTGGIGQGAANALAAAGATAIALADVDGERVHHAAKNSKRYATDAQYRARSWKLDMTDHAAVDQVVKAVVAQFGRLDYLVNSAGVDVKQHVAVPDDDPADYYRVMAVNAKGILTVSRAVSKAMAEQEPKQFTTLSGVHRSLGRGQIVNVTSAMSLAAVPRKVAYTASKHAALATTRAMCM</sequence>
<dbReference type="EMBL" id="CP090165">
    <property type="protein sequence ID" value="UJO15130.1"/>
    <property type="molecule type" value="Genomic_DNA"/>
</dbReference>
<name>A0A9Q8LD12_PASFU</name>
<dbReference type="OrthoDB" id="5840532at2759"/>
<dbReference type="SUPFAM" id="SSF51735">
    <property type="entry name" value="NAD(P)-binding Rossmann-fold domains"/>
    <property type="match status" value="1"/>
</dbReference>
<dbReference type="Pfam" id="PF00106">
    <property type="entry name" value="adh_short"/>
    <property type="match status" value="1"/>
</dbReference>
<evidence type="ECO:0000313" key="3">
    <source>
        <dbReference type="EMBL" id="UJO15130.1"/>
    </source>
</evidence>
<organism evidence="3 4">
    <name type="scientific">Passalora fulva</name>
    <name type="common">Tomato leaf mold</name>
    <name type="synonym">Cladosporium fulvum</name>
    <dbReference type="NCBI Taxonomy" id="5499"/>
    <lineage>
        <taxon>Eukaryota</taxon>
        <taxon>Fungi</taxon>
        <taxon>Dikarya</taxon>
        <taxon>Ascomycota</taxon>
        <taxon>Pezizomycotina</taxon>
        <taxon>Dothideomycetes</taxon>
        <taxon>Dothideomycetidae</taxon>
        <taxon>Mycosphaerellales</taxon>
        <taxon>Mycosphaerellaceae</taxon>
        <taxon>Fulvia</taxon>
    </lineage>
</organism>
<dbReference type="InterPro" id="IPR002347">
    <property type="entry name" value="SDR_fam"/>
</dbReference>
<dbReference type="RefSeq" id="XP_047759496.1">
    <property type="nucleotide sequence ID" value="XM_047907809.1"/>
</dbReference>
<dbReference type="GeneID" id="71988539"/>
<reference evidence="3" key="2">
    <citation type="journal article" date="2022" name="Microb. Genom.">
        <title>A chromosome-scale genome assembly of the tomato pathogen Cladosporium fulvum reveals a compartmentalized genome architecture and the presence of a dispensable chromosome.</title>
        <authorList>
            <person name="Zaccaron A.Z."/>
            <person name="Chen L.H."/>
            <person name="Samaras A."/>
            <person name="Stergiopoulos I."/>
        </authorList>
    </citation>
    <scope>NUCLEOTIDE SEQUENCE</scope>
    <source>
        <strain evidence="3">Race5_Kim</strain>
    </source>
</reference>
<dbReference type="PANTHER" id="PTHR42760">
    <property type="entry name" value="SHORT-CHAIN DEHYDROGENASES/REDUCTASES FAMILY MEMBER"/>
    <property type="match status" value="1"/>
</dbReference>
<dbReference type="AlphaFoldDB" id="A0A9Q8LD12"/>
<dbReference type="CDD" id="cd05233">
    <property type="entry name" value="SDR_c"/>
    <property type="match status" value="1"/>
</dbReference>
<protein>
    <submittedName>
        <fullName evidence="3">Short-chain dehydrogenase RED2</fullName>
    </submittedName>
</protein>
<accession>A0A9Q8LD12</accession>
<dbReference type="PRINTS" id="PR00081">
    <property type="entry name" value="GDHRDH"/>
</dbReference>
<dbReference type="PRINTS" id="PR00080">
    <property type="entry name" value="SDRFAMILY"/>
</dbReference>
<gene>
    <name evidence="3" type="ORF">CLAFUR5_08661</name>
</gene>
<evidence type="ECO:0000256" key="1">
    <source>
        <dbReference type="ARBA" id="ARBA00006484"/>
    </source>
</evidence>
<dbReference type="Gene3D" id="3.40.50.720">
    <property type="entry name" value="NAD(P)-binding Rossmann-like Domain"/>
    <property type="match status" value="1"/>
</dbReference>
<evidence type="ECO:0000313" key="4">
    <source>
        <dbReference type="Proteomes" id="UP000756132"/>
    </source>
</evidence>
<dbReference type="Proteomes" id="UP000756132">
    <property type="component" value="Chromosome 3"/>
</dbReference>
<dbReference type="KEGG" id="ffu:CLAFUR5_08661"/>
<keyword evidence="4" id="KW-1185">Reference proteome</keyword>
<comment type="similarity">
    <text evidence="1 2">Belongs to the short-chain dehydrogenases/reductases (SDR) family.</text>
</comment>